<evidence type="ECO:0000313" key="4">
    <source>
        <dbReference type="Proteomes" id="UP001596044"/>
    </source>
</evidence>
<reference evidence="4" key="1">
    <citation type="journal article" date="2019" name="Int. J. Syst. Evol. Microbiol.">
        <title>The Global Catalogue of Microorganisms (GCM) 10K type strain sequencing project: providing services to taxonomists for standard genome sequencing and annotation.</title>
        <authorList>
            <consortium name="The Broad Institute Genomics Platform"/>
            <consortium name="The Broad Institute Genome Sequencing Center for Infectious Disease"/>
            <person name="Wu L."/>
            <person name="Ma J."/>
        </authorList>
    </citation>
    <scope>NUCLEOTIDE SEQUENCE [LARGE SCALE GENOMIC DNA]</scope>
    <source>
        <strain evidence="4">KACC 11904</strain>
    </source>
</reference>
<evidence type="ECO:0000256" key="2">
    <source>
        <dbReference type="HAMAP-Rule" id="MF_00048"/>
    </source>
</evidence>
<accession>A0ABW0K6K1</accession>
<proteinExistence type="inferred from homology"/>
<dbReference type="PANTHER" id="PTHR34039:SF1">
    <property type="entry name" value="UPF0102 PROTEIN YRAN"/>
    <property type="match status" value="1"/>
</dbReference>
<protein>
    <recommendedName>
        <fullName evidence="2">UPF0102 protein ACFPOG_08625</fullName>
    </recommendedName>
</protein>
<dbReference type="NCBIfam" id="NF009150">
    <property type="entry name" value="PRK12497.1-3"/>
    <property type="match status" value="1"/>
</dbReference>
<keyword evidence="4" id="KW-1185">Reference proteome</keyword>
<evidence type="ECO:0000256" key="1">
    <source>
        <dbReference type="ARBA" id="ARBA00006738"/>
    </source>
</evidence>
<dbReference type="InterPro" id="IPR003509">
    <property type="entry name" value="UPF0102_YraN-like"/>
</dbReference>
<dbReference type="Gene3D" id="3.40.1350.10">
    <property type="match status" value="1"/>
</dbReference>
<dbReference type="Proteomes" id="UP001596044">
    <property type="component" value="Unassembled WGS sequence"/>
</dbReference>
<gene>
    <name evidence="3" type="ORF">ACFPOG_08625</name>
</gene>
<comment type="caution">
    <text evidence="3">The sequence shown here is derived from an EMBL/GenBank/DDBJ whole genome shotgun (WGS) entry which is preliminary data.</text>
</comment>
<dbReference type="HAMAP" id="MF_00048">
    <property type="entry name" value="UPF0102"/>
    <property type="match status" value="1"/>
</dbReference>
<sequence length="130" mass="15057">MNDTRKDNRKQLGNMGEALAESYLRERSYLILHRNWRCKIGEIDIVAEVEGILVFVEVRTRRLSDHLGTAKESVDQRKQRKIRDIAQIYLHVFKKYDTRVRFDVVTVELPANSTPTSMGTPVISHIEGAF</sequence>
<dbReference type="NCBIfam" id="TIGR00252">
    <property type="entry name" value="YraN family protein"/>
    <property type="match status" value="1"/>
</dbReference>
<comment type="similarity">
    <text evidence="1 2">Belongs to the UPF0102 family.</text>
</comment>
<dbReference type="CDD" id="cd20736">
    <property type="entry name" value="PoNe_Nuclease"/>
    <property type="match status" value="1"/>
</dbReference>
<dbReference type="Pfam" id="PF02021">
    <property type="entry name" value="UPF0102"/>
    <property type="match status" value="1"/>
</dbReference>
<dbReference type="EMBL" id="JBHSMJ010000009">
    <property type="protein sequence ID" value="MFC5448322.1"/>
    <property type="molecule type" value="Genomic_DNA"/>
</dbReference>
<dbReference type="NCBIfam" id="NF009154">
    <property type="entry name" value="PRK12497.3-3"/>
    <property type="match status" value="1"/>
</dbReference>
<evidence type="ECO:0000313" key="3">
    <source>
        <dbReference type="EMBL" id="MFC5448322.1"/>
    </source>
</evidence>
<organism evidence="3 4">
    <name type="scientific">Paenibacillus aestuarii</name>
    <dbReference type="NCBI Taxonomy" id="516965"/>
    <lineage>
        <taxon>Bacteria</taxon>
        <taxon>Bacillati</taxon>
        <taxon>Bacillota</taxon>
        <taxon>Bacilli</taxon>
        <taxon>Bacillales</taxon>
        <taxon>Paenibacillaceae</taxon>
        <taxon>Paenibacillus</taxon>
    </lineage>
</organism>
<dbReference type="SUPFAM" id="SSF52980">
    <property type="entry name" value="Restriction endonuclease-like"/>
    <property type="match status" value="1"/>
</dbReference>
<dbReference type="InterPro" id="IPR011856">
    <property type="entry name" value="tRNA_endonuc-like_dom_sf"/>
</dbReference>
<dbReference type="InterPro" id="IPR011335">
    <property type="entry name" value="Restrct_endonuc-II-like"/>
</dbReference>
<dbReference type="RefSeq" id="WP_270878589.1">
    <property type="nucleotide sequence ID" value="NZ_JAQFVF010000020.1"/>
</dbReference>
<dbReference type="PANTHER" id="PTHR34039">
    <property type="entry name" value="UPF0102 PROTEIN YRAN"/>
    <property type="match status" value="1"/>
</dbReference>
<name>A0ABW0K6K1_9BACL</name>